<feature type="transmembrane region" description="Helical" evidence="2">
    <location>
        <begin position="24"/>
        <end position="44"/>
    </location>
</feature>
<protein>
    <submittedName>
        <fullName evidence="3">Uncharacterized protein</fullName>
    </submittedName>
</protein>
<keyword evidence="2" id="KW-1133">Transmembrane helix</keyword>
<sequence length="228" mass="24475">MAPTNIMVAGSTPGQGVGEWVGNLLWWGGVLAGIAALCVALVWATHEGRVAHPLGGHRRVPRREPRNPWVEKIRRTVKCVGTWRNRAKGQREGETAPTPMDEAAPRRTENPRPDRDARTKPGFMEASAETGASTRSQIPKGARVPTHPTGRNSGMGNANRAALSVFMDGLEAAQAQGEPPAPPYASSNVPDLVPIEEPEAALPLEEGLSPSARARLEQARSEIARNQQ</sequence>
<name>A0AAD7AB79_9AGAR</name>
<feature type="region of interest" description="Disordered" evidence="1">
    <location>
        <begin position="84"/>
        <end position="157"/>
    </location>
</feature>
<feature type="region of interest" description="Disordered" evidence="1">
    <location>
        <begin position="170"/>
        <end position="228"/>
    </location>
</feature>
<keyword evidence="2" id="KW-0812">Transmembrane</keyword>
<dbReference type="EMBL" id="JARIHO010000011">
    <property type="protein sequence ID" value="KAJ7353269.1"/>
    <property type="molecule type" value="Genomic_DNA"/>
</dbReference>
<feature type="compositionally biased region" description="Basic and acidic residues" evidence="1">
    <location>
        <begin position="103"/>
        <end position="119"/>
    </location>
</feature>
<dbReference type="Proteomes" id="UP001218218">
    <property type="component" value="Unassembled WGS sequence"/>
</dbReference>
<organism evidence="3 4">
    <name type="scientific">Mycena albidolilacea</name>
    <dbReference type="NCBI Taxonomy" id="1033008"/>
    <lineage>
        <taxon>Eukaryota</taxon>
        <taxon>Fungi</taxon>
        <taxon>Dikarya</taxon>
        <taxon>Basidiomycota</taxon>
        <taxon>Agaricomycotina</taxon>
        <taxon>Agaricomycetes</taxon>
        <taxon>Agaricomycetidae</taxon>
        <taxon>Agaricales</taxon>
        <taxon>Marasmiineae</taxon>
        <taxon>Mycenaceae</taxon>
        <taxon>Mycena</taxon>
    </lineage>
</organism>
<feature type="compositionally biased region" description="Basic and acidic residues" evidence="1">
    <location>
        <begin position="214"/>
        <end position="228"/>
    </location>
</feature>
<evidence type="ECO:0000313" key="4">
    <source>
        <dbReference type="Proteomes" id="UP001218218"/>
    </source>
</evidence>
<reference evidence="3" key="1">
    <citation type="submission" date="2023-03" db="EMBL/GenBank/DDBJ databases">
        <title>Massive genome expansion in bonnet fungi (Mycena s.s.) driven by repeated elements and novel gene families across ecological guilds.</title>
        <authorList>
            <consortium name="Lawrence Berkeley National Laboratory"/>
            <person name="Harder C.B."/>
            <person name="Miyauchi S."/>
            <person name="Viragh M."/>
            <person name="Kuo A."/>
            <person name="Thoen E."/>
            <person name="Andreopoulos B."/>
            <person name="Lu D."/>
            <person name="Skrede I."/>
            <person name="Drula E."/>
            <person name="Henrissat B."/>
            <person name="Morin E."/>
            <person name="Kohler A."/>
            <person name="Barry K."/>
            <person name="LaButti K."/>
            <person name="Morin E."/>
            <person name="Salamov A."/>
            <person name="Lipzen A."/>
            <person name="Mereny Z."/>
            <person name="Hegedus B."/>
            <person name="Baldrian P."/>
            <person name="Stursova M."/>
            <person name="Weitz H."/>
            <person name="Taylor A."/>
            <person name="Grigoriev I.V."/>
            <person name="Nagy L.G."/>
            <person name="Martin F."/>
            <person name="Kauserud H."/>
        </authorList>
    </citation>
    <scope>NUCLEOTIDE SEQUENCE</scope>
    <source>
        <strain evidence="3">CBHHK002</strain>
    </source>
</reference>
<keyword evidence="2" id="KW-0472">Membrane</keyword>
<proteinExistence type="predicted"/>
<evidence type="ECO:0000313" key="3">
    <source>
        <dbReference type="EMBL" id="KAJ7353269.1"/>
    </source>
</evidence>
<accession>A0AAD7AB79</accession>
<gene>
    <name evidence="3" type="ORF">DFH08DRAFT_804838</name>
</gene>
<evidence type="ECO:0000256" key="1">
    <source>
        <dbReference type="SAM" id="MobiDB-lite"/>
    </source>
</evidence>
<keyword evidence="4" id="KW-1185">Reference proteome</keyword>
<dbReference type="AlphaFoldDB" id="A0AAD7AB79"/>
<comment type="caution">
    <text evidence="3">The sequence shown here is derived from an EMBL/GenBank/DDBJ whole genome shotgun (WGS) entry which is preliminary data.</text>
</comment>
<evidence type="ECO:0000256" key="2">
    <source>
        <dbReference type="SAM" id="Phobius"/>
    </source>
</evidence>